<comment type="subcellular location">
    <subcellularLocation>
        <location evidence="1">Membrane</location>
        <topology evidence="1">Multi-pass membrane protein</topology>
    </subcellularLocation>
</comment>
<evidence type="ECO:0000256" key="2">
    <source>
        <dbReference type="ARBA" id="ARBA00022692"/>
    </source>
</evidence>
<keyword evidence="3 5" id="KW-1133">Transmembrane helix</keyword>
<dbReference type="Gene3D" id="1.20.1420.30">
    <property type="entry name" value="NCX, central ion-binding region"/>
    <property type="match status" value="1"/>
</dbReference>
<dbReference type="Proteomes" id="UP001265550">
    <property type="component" value="Unassembled WGS sequence"/>
</dbReference>
<dbReference type="RefSeq" id="WP_310309704.1">
    <property type="nucleotide sequence ID" value="NZ_JAVDWE010000022.1"/>
</dbReference>
<dbReference type="EMBL" id="JAVDWE010000022">
    <property type="protein sequence ID" value="MDR7097280.1"/>
    <property type="molecule type" value="Genomic_DNA"/>
</dbReference>
<evidence type="ECO:0000313" key="8">
    <source>
        <dbReference type="Proteomes" id="UP001265550"/>
    </source>
</evidence>
<feature type="transmembrane region" description="Helical" evidence="5">
    <location>
        <begin position="83"/>
        <end position="102"/>
    </location>
</feature>
<evidence type="ECO:0000313" key="7">
    <source>
        <dbReference type="EMBL" id="MDR7097280.1"/>
    </source>
</evidence>
<organism evidence="7 8">
    <name type="scientific">Hydrogenophaga laconesensis</name>
    <dbReference type="NCBI Taxonomy" id="1805971"/>
    <lineage>
        <taxon>Bacteria</taxon>
        <taxon>Pseudomonadati</taxon>
        <taxon>Pseudomonadota</taxon>
        <taxon>Betaproteobacteria</taxon>
        <taxon>Burkholderiales</taxon>
        <taxon>Comamonadaceae</taxon>
        <taxon>Hydrogenophaga</taxon>
    </lineage>
</organism>
<dbReference type="Pfam" id="PF01699">
    <property type="entry name" value="Na_Ca_ex"/>
    <property type="match status" value="1"/>
</dbReference>
<name>A0ABU1VIY9_9BURK</name>
<evidence type="ECO:0000256" key="5">
    <source>
        <dbReference type="SAM" id="Phobius"/>
    </source>
</evidence>
<protein>
    <submittedName>
        <fullName evidence="7">Ca2+/Na+ antiporter</fullName>
    </submittedName>
</protein>
<evidence type="ECO:0000259" key="6">
    <source>
        <dbReference type="Pfam" id="PF01699"/>
    </source>
</evidence>
<accession>A0ABU1VIY9</accession>
<evidence type="ECO:0000256" key="4">
    <source>
        <dbReference type="ARBA" id="ARBA00023136"/>
    </source>
</evidence>
<dbReference type="InterPro" id="IPR044880">
    <property type="entry name" value="NCX_ion-bd_dom_sf"/>
</dbReference>
<keyword evidence="2 5" id="KW-0812">Transmembrane</keyword>
<evidence type="ECO:0000256" key="1">
    <source>
        <dbReference type="ARBA" id="ARBA00004141"/>
    </source>
</evidence>
<gene>
    <name evidence="7" type="ORF">J2X09_005054</name>
</gene>
<feature type="transmembrane region" description="Helical" evidence="5">
    <location>
        <begin position="30"/>
        <end position="48"/>
    </location>
</feature>
<evidence type="ECO:0000256" key="3">
    <source>
        <dbReference type="ARBA" id="ARBA00022989"/>
    </source>
</evidence>
<comment type="caution">
    <text evidence="7">The sequence shown here is derived from an EMBL/GenBank/DDBJ whole genome shotgun (WGS) entry which is preliminary data.</text>
</comment>
<reference evidence="7 8" key="1">
    <citation type="submission" date="2023-07" db="EMBL/GenBank/DDBJ databases">
        <title>Sorghum-associated microbial communities from plants grown in Nebraska, USA.</title>
        <authorList>
            <person name="Schachtman D."/>
        </authorList>
    </citation>
    <scope>NUCLEOTIDE SEQUENCE [LARGE SCALE GENOMIC DNA]</scope>
    <source>
        <strain evidence="7 8">BE240</strain>
    </source>
</reference>
<keyword evidence="4 5" id="KW-0472">Membrane</keyword>
<feature type="transmembrane region" description="Helical" evidence="5">
    <location>
        <begin position="6"/>
        <end position="23"/>
    </location>
</feature>
<keyword evidence="8" id="KW-1185">Reference proteome</keyword>
<feature type="domain" description="Sodium/calcium exchanger membrane region" evidence="6">
    <location>
        <begin position="5"/>
        <end position="93"/>
    </location>
</feature>
<dbReference type="InterPro" id="IPR004837">
    <property type="entry name" value="NaCa_Exmemb"/>
</dbReference>
<sequence>MMIQIQIFFGGLAALVAGADLLVRGLSRLVLSFGISQLVVVGLTIVALDTSGPRLPVSFGTAMEGRTDIATGNVIGSNPLDSWVMLSFMLPLAAVTLVLEMLQPAPRAVTCSP</sequence>
<proteinExistence type="predicted"/>